<reference evidence="2" key="1">
    <citation type="submission" date="2014-05" db="EMBL/GenBank/DDBJ databases">
        <title>Key roles for freshwater Actinobacteria revealed by deep metagenomic sequencing.</title>
        <authorList>
            <person name="Ghai R."/>
            <person name="Mizuno C.M."/>
            <person name="Picazo A."/>
            <person name="Camacho A."/>
            <person name="Rodriguez-Valera F."/>
        </authorList>
    </citation>
    <scope>NUCLEOTIDE SEQUENCE</scope>
</reference>
<name>A0A094PZT6_9ZZZZ</name>
<proteinExistence type="predicted"/>
<dbReference type="Pfam" id="PF00248">
    <property type="entry name" value="Aldo_ket_red"/>
    <property type="match status" value="1"/>
</dbReference>
<dbReference type="EMBL" id="JNSK01000100">
    <property type="protein sequence ID" value="KGA15289.1"/>
    <property type="molecule type" value="Genomic_DNA"/>
</dbReference>
<gene>
    <name evidence="2" type="ORF">GM50_17600</name>
</gene>
<dbReference type="GO" id="GO:0005829">
    <property type="term" value="C:cytosol"/>
    <property type="evidence" value="ECO:0007669"/>
    <property type="project" value="TreeGrafter"/>
</dbReference>
<evidence type="ECO:0000259" key="1">
    <source>
        <dbReference type="Pfam" id="PF00248"/>
    </source>
</evidence>
<sequence>MITIRKTDLVVHELCLGTNVFGWSADQGESHAVLDAYAAHGGNFVDTADMYSAWKEGNVGGESETIIGNWMKSRGNRDQMVVATKVAKLPTRPGLHPDNIAAACNESLKRLQTDHIDIYYAHHDDPTVPLEDVLGAFAQLIAEGKVRYIAASQYTGARLQEVLDISAKHNLPSYIALQDQYNLVSRNPFESDQQPVLAAHGISAIPFYGLARGFLSGKYREGKVVESVRAEGVKEFATPKGYRILSLMDEIAAAHKSSVSAVSLAWLRSNPQLSTPIASARTVEQLEEIVQVIELATDEVAALNAVSA</sequence>
<dbReference type="InterPro" id="IPR023210">
    <property type="entry name" value="NADP_OxRdtase_dom"/>
</dbReference>
<dbReference type="AlphaFoldDB" id="A0A094PZT6"/>
<protein>
    <recommendedName>
        <fullName evidence="1">NADP-dependent oxidoreductase domain-containing protein</fullName>
    </recommendedName>
</protein>
<dbReference type="SUPFAM" id="SSF51430">
    <property type="entry name" value="NAD(P)-linked oxidoreductase"/>
    <property type="match status" value="1"/>
</dbReference>
<dbReference type="PANTHER" id="PTHR43364">
    <property type="entry name" value="NADH-SPECIFIC METHYLGLYOXAL REDUCTASE-RELATED"/>
    <property type="match status" value="1"/>
</dbReference>
<dbReference type="PANTHER" id="PTHR43364:SF6">
    <property type="entry name" value="OXIDOREDUCTASE-RELATED"/>
    <property type="match status" value="1"/>
</dbReference>
<dbReference type="Gene3D" id="3.20.20.100">
    <property type="entry name" value="NADP-dependent oxidoreductase domain"/>
    <property type="match status" value="1"/>
</dbReference>
<dbReference type="CDD" id="cd19081">
    <property type="entry name" value="AKR_AKR9C1"/>
    <property type="match status" value="1"/>
</dbReference>
<organism evidence="2">
    <name type="scientific">freshwater metagenome</name>
    <dbReference type="NCBI Taxonomy" id="449393"/>
    <lineage>
        <taxon>unclassified sequences</taxon>
        <taxon>metagenomes</taxon>
        <taxon>ecological metagenomes</taxon>
    </lineage>
</organism>
<dbReference type="InterPro" id="IPR036812">
    <property type="entry name" value="NAD(P)_OxRdtase_dom_sf"/>
</dbReference>
<feature type="domain" description="NADP-dependent oxidoreductase" evidence="1">
    <location>
        <begin position="13"/>
        <end position="306"/>
    </location>
</feature>
<evidence type="ECO:0000313" key="2">
    <source>
        <dbReference type="EMBL" id="KGA15289.1"/>
    </source>
</evidence>
<accession>A0A094PZT6</accession>
<dbReference type="InterPro" id="IPR050523">
    <property type="entry name" value="AKR_Detox_Biosynth"/>
</dbReference>
<comment type="caution">
    <text evidence="2">The sequence shown here is derived from an EMBL/GenBank/DDBJ whole genome shotgun (WGS) entry which is preliminary data.</text>
</comment>